<sequence>MALTDRSASKLIKSLDSVELTETVVLTRTRAPDLESVKKLNCWASNIGDVSVVRRMPALEVCSLSINKITSLRDFAHCHNLKELYVRTNKIERLGDIHYLKHLRKLRSLWLSENPCAGEPNYRMTVLRTLPNLRKLDNIAVTEDEVQQAETNGDQIPVPEDFSSSSIFKIDAFNQSSSKPSTSPPDSARSVDSTRSTADSLASNVGISVENSVGDSVSVDESNSRWALPRRKRQQRKRQEMLRSSGGEEGGGSARSGEDSSGAGEGKRSGQVSGSSDSHPEEDSDVNYNCKSNSEDEVQKSTRDTAINLDNEEGALENRDSNIRGASASPVRDSVSSENNKIDEELRIGHTVDEQCSHKENDQKVSPTDDISARAVEVTASNQLNSHPKFPSVPERIGSINVLRISNLEETVLSENPLSNNNTLIPCSEAQSGEDDSNINNNSNNNENIEGKQNQDINLNEVNEDKPSITPHLSSAETSQPSPIKQRKHSLLDQIRLDDSLDVLDSAAEENSSAKQDRAASVDPEHLEIEIDQTKVSSAEDLGRETNKEEPRPDADVTPNIVDLTISKNSRQKPPVSIKPKPAQVNLAELNRMRVELGLKPMNNTRSSTLPANPEVSEAKSSNVLTAVLCLLKELDKDSLDIVGAAVKAKLKALE</sequence>
<feature type="domain" description="U2A'/phosphoprotein 32 family A C-terminal" evidence="4">
    <location>
        <begin position="119"/>
        <end position="137"/>
    </location>
</feature>
<feature type="compositionally biased region" description="Basic and acidic residues" evidence="3">
    <location>
        <begin position="293"/>
        <end position="303"/>
    </location>
</feature>
<feature type="compositionally biased region" description="Polar residues" evidence="3">
    <location>
        <begin position="451"/>
        <end position="461"/>
    </location>
</feature>
<gene>
    <name evidence="5" type="ORF">RRG08_045693</name>
</gene>
<accession>A0AAE0Z386</accession>
<comment type="caution">
    <text evidence="5">The sequence shown here is derived from an EMBL/GenBank/DDBJ whole genome shotgun (WGS) entry which is preliminary data.</text>
</comment>
<dbReference type="PROSITE" id="PS51450">
    <property type="entry name" value="LRR"/>
    <property type="match status" value="1"/>
</dbReference>
<evidence type="ECO:0000256" key="2">
    <source>
        <dbReference type="ARBA" id="ARBA00022737"/>
    </source>
</evidence>
<feature type="compositionally biased region" description="Polar residues" evidence="3">
    <location>
        <begin position="417"/>
        <end position="431"/>
    </location>
</feature>
<feature type="region of interest" description="Disordered" evidence="3">
    <location>
        <begin position="507"/>
        <end position="558"/>
    </location>
</feature>
<dbReference type="FunFam" id="3.80.10.10:FF:000094">
    <property type="entry name" value="protein C21orf2 isoform X1"/>
    <property type="match status" value="1"/>
</dbReference>
<dbReference type="SUPFAM" id="SSF52058">
    <property type="entry name" value="L domain-like"/>
    <property type="match status" value="1"/>
</dbReference>
<evidence type="ECO:0000259" key="4">
    <source>
        <dbReference type="SMART" id="SM00446"/>
    </source>
</evidence>
<dbReference type="AlphaFoldDB" id="A0AAE0Z386"/>
<evidence type="ECO:0000313" key="6">
    <source>
        <dbReference type="Proteomes" id="UP001283361"/>
    </source>
</evidence>
<dbReference type="Gene3D" id="3.80.10.10">
    <property type="entry name" value="Ribonuclease Inhibitor"/>
    <property type="match status" value="1"/>
</dbReference>
<organism evidence="5 6">
    <name type="scientific">Elysia crispata</name>
    <name type="common">lettuce slug</name>
    <dbReference type="NCBI Taxonomy" id="231223"/>
    <lineage>
        <taxon>Eukaryota</taxon>
        <taxon>Metazoa</taxon>
        <taxon>Spiralia</taxon>
        <taxon>Lophotrochozoa</taxon>
        <taxon>Mollusca</taxon>
        <taxon>Gastropoda</taxon>
        <taxon>Heterobranchia</taxon>
        <taxon>Euthyneura</taxon>
        <taxon>Panpulmonata</taxon>
        <taxon>Sacoglossa</taxon>
        <taxon>Placobranchoidea</taxon>
        <taxon>Plakobranchidae</taxon>
        <taxon>Elysia</taxon>
    </lineage>
</organism>
<dbReference type="PANTHER" id="PTHR18849:SF0">
    <property type="entry name" value="CILIA- AND FLAGELLA-ASSOCIATED PROTEIN 410-RELATED"/>
    <property type="match status" value="1"/>
</dbReference>
<protein>
    <recommendedName>
        <fullName evidence="4">U2A'/phosphoprotein 32 family A C-terminal domain-containing protein</fullName>
    </recommendedName>
</protein>
<keyword evidence="1" id="KW-0433">Leucine-rich repeat</keyword>
<feature type="compositionally biased region" description="Polar residues" evidence="3">
    <location>
        <begin position="190"/>
        <end position="225"/>
    </location>
</feature>
<dbReference type="PANTHER" id="PTHR18849">
    <property type="entry name" value="LEUCINE RICH REPEAT PROTEIN"/>
    <property type="match status" value="1"/>
</dbReference>
<dbReference type="Proteomes" id="UP001283361">
    <property type="component" value="Unassembled WGS sequence"/>
</dbReference>
<dbReference type="Pfam" id="PF14580">
    <property type="entry name" value="LRR_9"/>
    <property type="match status" value="1"/>
</dbReference>
<feature type="compositionally biased region" description="Low complexity" evidence="3">
    <location>
        <begin position="176"/>
        <end position="187"/>
    </location>
</feature>
<dbReference type="InterPro" id="IPR003603">
    <property type="entry name" value="U2A'_phosphoprotein32A_C"/>
</dbReference>
<feature type="compositionally biased region" description="Basic and acidic residues" evidence="3">
    <location>
        <begin position="515"/>
        <end position="533"/>
    </location>
</feature>
<dbReference type="GO" id="GO:0036064">
    <property type="term" value="C:ciliary basal body"/>
    <property type="evidence" value="ECO:0007669"/>
    <property type="project" value="UniProtKB-ARBA"/>
</dbReference>
<feature type="compositionally biased region" description="Low complexity" evidence="3">
    <location>
        <begin position="438"/>
        <end position="448"/>
    </location>
</feature>
<dbReference type="InterPro" id="IPR032675">
    <property type="entry name" value="LRR_dom_sf"/>
</dbReference>
<name>A0AAE0Z386_9GAST</name>
<dbReference type="SMART" id="SM00446">
    <property type="entry name" value="LRRcap"/>
    <property type="match status" value="1"/>
</dbReference>
<keyword evidence="2" id="KW-0677">Repeat</keyword>
<reference evidence="5" key="1">
    <citation type="journal article" date="2023" name="G3 (Bethesda)">
        <title>A reference genome for the long-term kleptoplast-retaining sea slug Elysia crispata morphotype clarki.</title>
        <authorList>
            <person name="Eastman K.E."/>
            <person name="Pendleton A.L."/>
            <person name="Shaikh M.A."/>
            <person name="Suttiyut T."/>
            <person name="Ogas R."/>
            <person name="Tomko P."/>
            <person name="Gavelis G."/>
            <person name="Widhalm J.R."/>
            <person name="Wisecaver J.H."/>
        </authorList>
    </citation>
    <scope>NUCLEOTIDE SEQUENCE</scope>
    <source>
        <strain evidence="5">ECLA1</strain>
    </source>
</reference>
<feature type="region of interest" description="Disordered" evidence="3">
    <location>
        <begin position="417"/>
        <end position="489"/>
    </location>
</feature>
<feature type="compositionally biased region" description="Basic and acidic residues" evidence="3">
    <location>
        <begin position="541"/>
        <end position="555"/>
    </location>
</feature>
<feature type="region of interest" description="Disordered" evidence="3">
    <location>
        <begin position="174"/>
        <end position="340"/>
    </location>
</feature>
<evidence type="ECO:0000256" key="1">
    <source>
        <dbReference type="ARBA" id="ARBA00022614"/>
    </source>
</evidence>
<evidence type="ECO:0000313" key="5">
    <source>
        <dbReference type="EMBL" id="KAK3761466.1"/>
    </source>
</evidence>
<dbReference type="GO" id="GO:0097733">
    <property type="term" value="C:photoreceptor cell cilium"/>
    <property type="evidence" value="ECO:0007669"/>
    <property type="project" value="UniProtKB-ARBA"/>
</dbReference>
<dbReference type="EMBL" id="JAWDGP010004884">
    <property type="protein sequence ID" value="KAK3761466.1"/>
    <property type="molecule type" value="Genomic_DNA"/>
</dbReference>
<keyword evidence="6" id="KW-1185">Reference proteome</keyword>
<feature type="compositionally biased region" description="Polar residues" evidence="3">
    <location>
        <begin position="471"/>
        <end position="483"/>
    </location>
</feature>
<proteinExistence type="predicted"/>
<evidence type="ECO:0000256" key="3">
    <source>
        <dbReference type="SAM" id="MobiDB-lite"/>
    </source>
</evidence>
<dbReference type="InterPro" id="IPR001611">
    <property type="entry name" value="Leu-rich_rpt"/>
</dbReference>